<reference evidence="1 2" key="1">
    <citation type="journal article" date="2012" name="J. Bacteriol.">
        <title>Genome Sequence of "Candidatus Nitrosoarchaeum limnia" BG20, a Low-Salinity Ammonia-Oxidizing Archaeon from the San Francisco Bay Estuary.</title>
        <authorList>
            <person name="Mosier A.C."/>
            <person name="Allen E.E."/>
            <person name="Kim M."/>
            <person name="Ferriera S."/>
            <person name="Francis C.A."/>
        </authorList>
    </citation>
    <scope>NUCLEOTIDE SEQUENCE [LARGE SCALE GENOMIC DNA]</scope>
    <source>
        <strain evidence="1 2">BG20</strain>
    </source>
</reference>
<accession>S2EPN1</accession>
<evidence type="ECO:0000313" key="2">
    <source>
        <dbReference type="Proteomes" id="UP000014065"/>
    </source>
</evidence>
<comment type="caution">
    <text evidence="1">The sequence shown here is derived from an EMBL/GenBank/DDBJ whole genome shotgun (WGS) entry which is preliminary data.</text>
</comment>
<dbReference type="EMBL" id="AHJG01000295">
    <property type="protein sequence ID" value="EPA04449.1"/>
    <property type="molecule type" value="Genomic_DNA"/>
</dbReference>
<dbReference type="AlphaFoldDB" id="S2EPN1"/>
<organism evidence="1 2">
    <name type="scientific">Candidatus Nitrosarchaeum limnium BG20</name>
    <dbReference type="NCBI Taxonomy" id="859192"/>
    <lineage>
        <taxon>Archaea</taxon>
        <taxon>Nitrososphaerota</taxon>
        <taxon>Nitrososphaeria</taxon>
        <taxon>Nitrosopumilales</taxon>
        <taxon>Nitrosopumilaceae</taxon>
        <taxon>Nitrosarchaeum</taxon>
    </lineage>
</organism>
<sequence length="54" mass="6343">MYNYDLLYWLFINASCYSSNSISFCNSFARPSHHLMFSDISENELFLISYRSSG</sequence>
<gene>
    <name evidence="1" type="ORF">BG20_I2222</name>
</gene>
<name>S2EPN1_9ARCH</name>
<dbReference type="Proteomes" id="UP000014065">
    <property type="component" value="Unassembled WGS sequence"/>
</dbReference>
<evidence type="ECO:0000313" key="1">
    <source>
        <dbReference type="EMBL" id="EPA04449.1"/>
    </source>
</evidence>
<keyword evidence="2" id="KW-1185">Reference proteome</keyword>
<protein>
    <submittedName>
        <fullName evidence="1">Uncharacterized protein</fullName>
    </submittedName>
</protein>
<proteinExistence type="predicted"/>